<feature type="domain" description="ABC transmembrane type-1" evidence="10">
    <location>
        <begin position="91"/>
        <end position="384"/>
    </location>
</feature>
<dbReference type="PANTHER" id="PTHR30614">
    <property type="entry name" value="MEMBRANE COMPONENT OF AMINO ACID ABC TRANSPORTER"/>
    <property type="match status" value="1"/>
</dbReference>
<evidence type="ECO:0000256" key="7">
    <source>
        <dbReference type="ARBA" id="ARBA00022989"/>
    </source>
</evidence>
<evidence type="ECO:0000259" key="10">
    <source>
        <dbReference type="PROSITE" id="PS50928"/>
    </source>
</evidence>
<dbReference type="Proteomes" id="UP001222118">
    <property type="component" value="Chromosome"/>
</dbReference>
<evidence type="ECO:0000256" key="9">
    <source>
        <dbReference type="RuleBase" id="RU363032"/>
    </source>
</evidence>
<keyword evidence="5 9" id="KW-0812">Transmembrane</keyword>
<dbReference type="EMBL" id="CP118247">
    <property type="protein sequence ID" value="WDR05578.1"/>
    <property type="molecule type" value="Genomic_DNA"/>
</dbReference>
<evidence type="ECO:0000256" key="2">
    <source>
        <dbReference type="ARBA" id="ARBA00010072"/>
    </source>
</evidence>
<dbReference type="InterPro" id="IPR035906">
    <property type="entry name" value="MetI-like_sf"/>
</dbReference>
<reference evidence="11 12" key="1">
    <citation type="submission" date="2023-02" db="EMBL/GenBank/DDBJ databases">
        <title>Devosia chondri sp. nov., isolated from the phycosphere of marine algae.</title>
        <authorList>
            <person name="Kim J.M."/>
            <person name="Lee J.K."/>
            <person name="Choi B.J."/>
            <person name="Bayburt H."/>
            <person name="Jeon C.O."/>
        </authorList>
    </citation>
    <scope>NUCLEOTIDE SEQUENCE [LARGE SCALE GENOMIC DNA]</scope>
    <source>
        <strain evidence="11 12">G2-5</strain>
    </source>
</reference>
<dbReference type="InterPro" id="IPR043429">
    <property type="entry name" value="ArtM/GltK/GlnP/TcyL/YhdX-like"/>
</dbReference>
<feature type="transmembrane region" description="Helical" evidence="9">
    <location>
        <begin position="185"/>
        <end position="205"/>
    </location>
</feature>
<evidence type="ECO:0000256" key="4">
    <source>
        <dbReference type="ARBA" id="ARBA00022475"/>
    </source>
</evidence>
<dbReference type="SUPFAM" id="SSF161098">
    <property type="entry name" value="MetI-like"/>
    <property type="match status" value="2"/>
</dbReference>
<evidence type="ECO:0000313" key="11">
    <source>
        <dbReference type="EMBL" id="WDR05578.1"/>
    </source>
</evidence>
<organism evidence="11 12">
    <name type="scientific">Devosia rhodophyticola</name>
    <dbReference type="NCBI Taxonomy" id="3026423"/>
    <lineage>
        <taxon>Bacteria</taxon>
        <taxon>Pseudomonadati</taxon>
        <taxon>Pseudomonadota</taxon>
        <taxon>Alphaproteobacteria</taxon>
        <taxon>Hyphomicrobiales</taxon>
        <taxon>Devosiaceae</taxon>
        <taxon>Devosia</taxon>
    </lineage>
</organism>
<protein>
    <submittedName>
        <fullName evidence="11">Amino acid ABC transporter permease</fullName>
    </submittedName>
</protein>
<feature type="transmembrane region" description="Helical" evidence="9">
    <location>
        <begin position="127"/>
        <end position="149"/>
    </location>
</feature>
<feature type="transmembrane region" description="Helical" evidence="9">
    <location>
        <begin position="83"/>
        <end position="115"/>
    </location>
</feature>
<dbReference type="InterPro" id="IPR010065">
    <property type="entry name" value="AA_ABC_transptr_permease_3TM"/>
</dbReference>
<dbReference type="RefSeq" id="WP_282211097.1">
    <property type="nucleotide sequence ID" value="NZ_CP118247.1"/>
</dbReference>
<feature type="transmembrane region" description="Helical" evidence="9">
    <location>
        <begin position="264"/>
        <end position="283"/>
    </location>
</feature>
<evidence type="ECO:0000256" key="6">
    <source>
        <dbReference type="ARBA" id="ARBA00022970"/>
    </source>
</evidence>
<dbReference type="Gene3D" id="1.10.3720.10">
    <property type="entry name" value="MetI-like"/>
    <property type="match status" value="2"/>
</dbReference>
<dbReference type="InterPro" id="IPR000515">
    <property type="entry name" value="MetI-like"/>
</dbReference>
<keyword evidence="8 9" id="KW-0472">Membrane</keyword>
<comment type="subcellular location">
    <subcellularLocation>
        <location evidence="1">Cell inner membrane</location>
        <topology evidence="1">Multi-pass membrane protein</topology>
    </subcellularLocation>
    <subcellularLocation>
        <location evidence="9">Cell membrane</location>
        <topology evidence="9">Multi-pass membrane protein</topology>
    </subcellularLocation>
</comment>
<keyword evidence="3 9" id="KW-0813">Transport</keyword>
<dbReference type="CDD" id="cd06261">
    <property type="entry name" value="TM_PBP2"/>
    <property type="match status" value="1"/>
</dbReference>
<accession>A0ABY7YWW1</accession>
<evidence type="ECO:0000256" key="5">
    <source>
        <dbReference type="ARBA" id="ARBA00022692"/>
    </source>
</evidence>
<gene>
    <name evidence="11" type="ORF">PSQ90_15090</name>
</gene>
<feature type="transmembrane region" description="Helical" evidence="9">
    <location>
        <begin position="217"/>
        <end position="237"/>
    </location>
</feature>
<feature type="transmembrane region" description="Helical" evidence="9">
    <location>
        <begin position="59"/>
        <end position="77"/>
    </location>
</feature>
<evidence type="ECO:0000256" key="3">
    <source>
        <dbReference type="ARBA" id="ARBA00022448"/>
    </source>
</evidence>
<keyword evidence="12" id="KW-1185">Reference proteome</keyword>
<dbReference type="PANTHER" id="PTHR30614:SF37">
    <property type="entry name" value="AMINO-ACID ABC TRANSPORTER PERMEASE PROTEIN YHDX-RELATED"/>
    <property type="match status" value="1"/>
</dbReference>
<keyword evidence="7 9" id="KW-1133">Transmembrane helix</keyword>
<evidence type="ECO:0000256" key="1">
    <source>
        <dbReference type="ARBA" id="ARBA00004429"/>
    </source>
</evidence>
<evidence type="ECO:0000313" key="12">
    <source>
        <dbReference type="Proteomes" id="UP001222118"/>
    </source>
</evidence>
<dbReference type="NCBIfam" id="TIGR01726">
    <property type="entry name" value="HEQRo_perm_3TM"/>
    <property type="match status" value="1"/>
</dbReference>
<proteinExistence type="inferred from homology"/>
<feature type="transmembrane region" description="Helical" evidence="9">
    <location>
        <begin position="26"/>
        <end position="47"/>
    </location>
</feature>
<keyword evidence="6" id="KW-0029">Amino-acid transport</keyword>
<sequence length="396" mass="43823">MAAQDSERAPAPQTSFFNDPVIRGRIYQLIVALVVLVFFWFIAQNTAENLARQNKTTGFDFFFATSGFDIFFTLIPYSRASEYWQAFVVGLLNTLLVSLLGIIFATIWGFILGIARLSSNWIISRLAVVYIETLRNIPLLLQLFFWYFAVLKAMPSVKQSFIFFGEFALNNRGLNIPRPVFDDKFFLVVIAIVVAIAGGIVLAKWARKRLEATGQRFPTLITSLAVLIVLPAIVWLISGTNVGLDVPKLAGFNFKGGISLPPEFVALLVGLILYTSTFIAEIVRSGIQAVSHGQTEAAAALGLKEGDRLRLVVIPQAMRVIIPPLTSQYLNLTKNSSLAAAIGYPELVSVFMGTTLNQTGRAIEVVFVTMMVYLTLSLLTSAFMNWYNARVALVER</sequence>
<evidence type="ECO:0000256" key="8">
    <source>
        <dbReference type="ARBA" id="ARBA00023136"/>
    </source>
</evidence>
<comment type="similarity">
    <text evidence="2">Belongs to the binding-protein-dependent transport system permease family. HisMQ subfamily.</text>
</comment>
<name>A0ABY7YWW1_9HYPH</name>
<dbReference type="Pfam" id="PF00528">
    <property type="entry name" value="BPD_transp_1"/>
    <property type="match status" value="1"/>
</dbReference>
<dbReference type="PROSITE" id="PS50928">
    <property type="entry name" value="ABC_TM1"/>
    <property type="match status" value="1"/>
</dbReference>
<keyword evidence="4" id="KW-1003">Cell membrane</keyword>
<feature type="transmembrane region" description="Helical" evidence="9">
    <location>
        <begin position="365"/>
        <end position="387"/>
    </location>
</feature>